<reference evidence="1 2" key="1">
    <citation type="journal article" date="2011" name="BMC Genomics">
        <title>Comparative genome analysis and genome-guided physiological analysis of Roseobacter litoralis.</title>
        <authorList>
            <person name="Kalhoefer D."/>
            <person name="Thole S."/>
            <person name="Voget S."/>
            <person name="Lehmann R."/>
            <person name="Liesegang H."/>
            <person name="Wollher A."/>
            <person name="Daniel R."/>
            <person name="Simon M."/>
            <person name="Brinkhoff T."/>
        </authorList>
    </citation>
    <scope>NUCLEOTIDE SEQUENCE [LARGE SCALE GENOMIC DNA]</scope>
    <source>
        <strain evidence="2">ATCC 49566 / DSM 6996 / JCM 21268 / NBRC 15278 / OCh 149</strain>
    </source>
</reference>
<evidence type="ECO:0000313" key="2">
    <source>
        <dbReference type="Proteomes" id="UP000001353"/>
    </source>
</evidence>
<keyword evidence="2" id="KW-1185">Reference proteome</keyword>
<dbReference type="EMBL" id="CP002623">
    <property type="protein sequence ID" value="AEI92849.1"/>
    <property type="molecule type" value="Genomic_DNA"/>
</dbReference>
<gene>
    <name evidence="1" type="ordered locus">RLO149_c008220</name>
</gene>
<name>F7ZLI9_ROSLO</name>
<organism evidence="1 2">
    <name type="scientific">Roseobacter litoralis (strain ATCC 49566 / DSM 6996 / JCM 21268 / NBRC 15278 / OCh 149)</name>
    <dbReference type="NCBI Taxonomy" id="391595"/>
    <lineage>
        <taxon>Bacteria</taxon>
        <taxon>Pseudomonadati</taxon>
        <taxon>Pseudomonadota</taxon>
        <taxon>Alphaproteobacteria</taxon>
        <taxon>Rhodobacterales</taxon>
        <taxon>Roseobacteraceae</taxon>
        <taxon>Roseobacter</taxon>
    </lineage>
</organism>
<dbReference type="Proteomes" id="UP000001353">
    <property type="component" value="Chromosome"/>
</dbReference>
<evidence type="ECO:0000313" key="1">
    <source>
        <dbReference type="EMBL" id="AEI92849.1"/>
    </source>
</evidence>
<dbReference type="STRING" id="391595.RLO149_c008220"/>
<dbReference type="RefSeq" id="WP_013960789.1">
    <property type="nucleotide sequence ID" value="NC_015730.1"/>
</dbReference>
<protein>
    <submittedName>
        <fullName evidence="1">Uncharacterized protein</fullName>
    </submittedName>
</protein>
<dbReference type="AlphaFoldDB" id="F7ZLI9"/>
<sequence length="68" mass="7395">MRGIRTGGLTPVDDGLALDEAGLRGGVYRWIGDLGIQGPFIAGNHEPVGFVRQTTWQLTCEGDRHRTC</sequence>
<dbReference type="HOGENOM" id="CLU_2791369_0_0_5"/>
<dbReference type="KEGG" id="rli:RLO149_c008220"/>
<proteinExistence type="predicted"/>
<accession>F7ZLI9</accession>
<dbReference type="OrthoDB" id="7431780at2"/>